<dbReference type="EMBL" id="QGTQ01000030">
    <property type="protein sequence ID" value="PWV94526.1"/>
    <property type="molecule type" value="Genomic_DNA"/>
</dbReference>
<comment type="caution">
    <text evidence="2">The sequence shown here is derived from an EMBL/GenBank/DDBJ whole genome shotgun (WGS) entry which is preliminary data.</text>
</comment>
<reference evidence="2 3" key="1">
    <citation type="submission" date="2018-05" db="EMBL/GenBank/DDBJ databases">
        <title>Genomic Encyclopedia of Type Strains, Phase III (KMG-III): the genomes of soil and plant-associated and newly described type strains.</title>
        <authorList>
            <person name="Whitman W."/>
        </authorList>
    </citation>
    <scope>NUCLEOTIDE SEQUENCE [LARGE SCALE GENOMIC DNA]</scope>
    <source>
        <strain evidence="2 3">CECT 5696</strain>
    </source>
</reference>
<dbReference type="Pfam" id="PF14091">
    <property type="entry name" value="DUF4269"/>
    <property type="match status" value="1"/>
</dbReference>
<keyword evidence="1" id="KW-1133">Transmembrane helix</keyword>
<evidence type="ECO:0000256" key="1">
    <source>
        <dbReference type="SAM" id="Phobius"/>
    </source>
</evidence>
<gene>
    <name evidence="2" type="ORF">DFQ01_13091</name>
</gene>
<sequence length="256" mass="29594">MIDTIIVIWLIVTFIGYYLLYSIIKGAINNSRMARDIGEIKDLLKALTQDKINSSPPPVQDEVEEFHDWTDLNYLQHGSMLQAEVFHLLRAHKVFDILHEYDPILVGTVPIFIEIPSSDLDIICNVQHFTAFERVVKEHFEHYSGFTITRRIVDGIERVKANFTIEGWPIELFGQNKPTQEQNGFVHMIIEDRLLNLFGEPLRQAVIARKLEGMKTEPAFASLLQLEGDPYAALLKLADWTDEELRDKFTDRLPWS</sequence>
<organism evidence="2 3">
    <name type="scientific">Paenibacillus cellulosilyticus</name>
    <dbReference type="NCBI Taxonomy" id="375489"/>
    <lineage>
        <taxon>Bacteria</taxon>
        <taxon>Bacillati</taxon>
        <taxon>Bacillota</taxon>
        <taxon>Bacilli</taxon>
        <taxon>Bacillales</taxon>
        <taxon>Paenibacillaceae</taxon>
        <taxon>Paenibacillus</taxon>
    </lineage>
</organism>
<keyword evidence="1" id="KW-0472">Membrane</keyword>
<dbReference type="InterPro" id="IPR025365">
    <property type="entry name" value="DUF4269"/>
</dbReference>
<accession>A0A2V2YLS3</accession>
<feature type="transmembrane region" description="Helical" evidence="1">
    <location>
        <begin position="6"/>
        <end position="24"/>
    </location>
</feature>
<keyword evidence="3" id="KW-1185">Reference proteome</keyword>
<proteinExistence type="predicted"/>
<evidence type="ECO:0000313" key="3">
    <source>
        <dbReference type="Proteomes" id="UP000246635"/>
    </source>
</evidence>
<dbReference type="Proteomes" id="UP000246635">
    <property type="component" value="Unassembled WGS sequence"/>
</dbReference>
<evidence type="ECO:0000313" key="2">
    <source>
        <dbReference type="EMBL" id="PWV94526.1"/>
    </source>
</evidence>
<keyword evidence="1" id="KW-0812">Transmembrane</keyword>
<dbReference type="AlphaFoldDB" id="A0A2V2YLS3"/>
<protein>
    <submittedName>
        <fullName evidence="2">Uncharacterized protein DUF4269</fullName>
    </submittedName>
</protein>
<name>A0A2V2YLS3_9BACL</name>